<proteinExistence type="predicted"/>
<evidence type="ECO:0000313" key="2">
    <source>
        <dbReference type="Proteomes" id="UP000230202"/>
    </source>
</evidence>
<comment type="caution">
    <text evidence="1">The sequence shown here is derived from an EMBL/GenBank/DDBJ whole genome shotgun (WGS) entry which is preliminary data.</text>
</comment>
<dbReference type="AlphaFoldDB" id="A0A2N9X8T3"/>
<dbReference type="RefSeq" id="WP_100151835.1">
    <property type="nucleotide sequence ID" value="NZ_MEIL01000019.1"/>
</dbReference>
<dbReference type="Proteomes" id="UP000230202">
    <property type="component" value="Unassembled WGS sequence"/>
</dbReference>
<reference evidence="1" key="1">
    <citation type="journal article" date="2017" name="MBio">
        <title>Type VI secretion-mediated competition in the bee gut microbiome.</title>
        <authorList>
            <person name="Steele M.I."/>
            <person name="Kwong W.K."/>
            <person name="Powell J.E."/>
            <person name="Whiteley M."/>
            <person name="Moran N.A."/>
        </authorList>
    </citation>
    <scope>NUCLEOTIDE SEQUENCE [LARGE SCALE GENOMIC DNA]</scope>
    <source>
        <strain evidence="1">WkB273</strain>
    </source>
</reference>
<dbReference type="EMBL" id="MEIL01000019">
    <property type="protein sequence ID" value="PIT40771.1"/>
    <property type="molecule type" value="Genomic_DNA"/>
</dbReference>
<gene>
    <name evidence="1" type="ORF">BHC54_03880</name>
</gene>
<accession>A0A2N9X8T3</accession>
<evidence type="ECO:0000313" key="1">
    <source>
        <dbReference type="EMBL" id="PIT40771.1"/>
    </source>
</evidence>
<protein>
    <submittedName>
        <fullName evidence="1">Uncharacterized protein</fullName>
    </submittedName>
</protein>
<organism evidence="1 2">
    <name type="scientific">Snodgrassella alvi</name>
    <dbReference type="NCBI Taxonomy" id="1196083"/>
    <lineage>
        <taxon>Bacteria</taxon>
        <taxon>Pseudomonadati</taxon>
        <taxon>Pseudomonadota</taxon>
        <taxon>Betaproteobacteria</taxon>
        <taxon>Neisseriales</taxon>
        <taxon>Neisseriaceae</taxon>
        <taxon>Snodgrassella</taxon>
    </lineage>
</organism>
<sequence>MSTNIIFQTGLYNGVSMLLNNASQIAILQNSHLTNNSKAQQLNHQQLIEILDCCLASRTSFAILTETLGKFCTNITTNPTITGWSL</sequence>
<keyword evidence="2" id="KW-1185">Reference proteome</keyword>
<name>A0A2N9X8T3_9NEIS</name>